<evidence type="ECO:0000256" key="13">
    <source>
        <dbReference type="ARBA" id="ARBA00023288"/>
    </source>
</evidence>
<keyword evidence="13" id="KW-0449">Lipoprotein</keyword>
<dbReference type="Proteomes" id="UP000054248">
    <property type="component" value="Unassembled WGS sequence"/>
</dbReference>
<protein>
    <recommendedName>
        <fullName evidence="15">CFEM domain-containing protein</fullName>
    </recommendedName>
</protein>
<evidence type="ECO:0000256" key="1">
    <source>
        <dbReference type="ARBA" id="ARBA00004609"/>
    </source>
</evidence>
<keyword evidence="7" id="KW-0479">Metal-binding</keyword>
<evidence type="ECO:0000256" key="10">
    <source>
        <dbReference type="ARBA" id="ARBA00023136"/>
    </source>
</evidence>
<evidence type="ECO:0000256" key="3">
    <source>
        <dbReference type="ARBA" id="ARBA00010031"/>
    </source>
</evidence>
<dbReference type="GO" id="GO:0005886">
    <property type="term" value="C:plasma membrane"/>
    <property type="evidence" value="ECO:0007669"/>
    <property type="project" value="UniProtKB-SubCell"/>
</dbReference>
<dbReference type="GO" id="GO:0046872">
    <property type="term" value="F:metal ion binding"/>
    <property type="evidence" value="ECO:0007669"/>
    <property type="project" value="UniProtKB-KW"/>
</dbReference>
<reference evidence="16 17" key="1">
    <citation type="submission" date="2014-04" db="EMBL/GenBank/DDBJ databases">
        <authorList>
            <consortium name="DOE Joint Genome Institute"/>
            <person name="Kuo A."/>
            <person name="Girlanda M."/>
            <person name="Perotto S."/>
            <person name="Kohler A."/>
            <person name="Nagy L.G."/>
            <person name="Floudas D."/>
            <person name="Copeland A."/>
            <person name="Barry K.W."/>
            <person name="Cichocki N."/>
            <person name="Veneault-Fourrey C."/>
            <person name="LaButti K."/>
            <person name="Lindquist E.A."/>
            <person name="Lipzen A."/>
            <person name="Lundell T."/>
            <person name="Morin E."/>
            <person name="Murat C."/>
            <person name="Sun H."/>
            <person name="Tunlid A."/>
            <person name="Henrissat B."/>
            <person name="Grigoriev I.V."/>
            <person name="Hibbett D.S."/>
            <person name="Martin F."/>
            <person name="Nordberg H.P."/>
            <person name="Cantor M.N."/>
            <person name="Hua S.X."/>
        </authorList>
    </citation>
    <scope>NUCLEOTIDE SEQUENCE [LARGE SCALE GENOMIC DNA]</scope>
    <source>
        <strain evidence="16 17">MUT 4182</strain>
    </source>
</reference>
<organism evidence="16 17">
    <name type="scientific">Tulasnella calospora MUT 4182</name>
    <dbReference type="NCBI Taxonomy" id="1051891"/>
    <lineage>
        <taxon>Eukaryota</taxon>
        <taxon>Fungi</taxon>
        <taxon>Dikarya</taxon>
        <taxon>Basidiomycota</taxon>
        <taxon>Agaricomycotina</taxon>
        <taxon>Agaricomycetes</taxon>
        <taxon>Cantharellales</taxon>
        <taxon>Tulasnellaceae</taxon>
        <taxon>Tulasnella</taxon>
    </lineage>
</organism>
<dbReference type="OrthoDB" id="3065412at2759"/>
<comment type="subcellular location">
    <subcellularLocation>
        <location evidence="1">Cell membrane</location>
        <topology evidence="1">Lipid-anchor</topology>
        <topology evidence="1">GPI-anchor</topology>
    </subcellularLocation>
    <subcellularLocation>
        <location evidence="2">Secreted</location>
    </subcellularLocation>
</comment>
<evidence type="ECO:0000313" key="17">
    <source>
        <dbReference type="Proteomes" id="UP000054248"/>
    </source>
</evidence>
<evidence type="ECO:0000256" key="9">
    <source>
        <dbReference type="ARBA" id="ARBA00023004"/>
    </source>
</evidence>
<evidence type="ECO:0000256" key="7">
    <source>
        <dbReference type="ARBA" id="ARBA00022723"/>
    </source>
</evidence>
<keyword evidence="8 14" id="KW-0732">Signal</keyword>
<evidence type="ECO:0000256" key="5">
    <source>
        <dbReference type="ARBA" id="ARBA00022525"/>
    </source>
</evidence>
<keyword evidence="17" id="KW-1185">Reference proteome</keyword>
<dbReference type="EMBL" id="KN823068">
    <property type="protein sequence ID" value="KIO24129.1"/>
    <property type="molecule type" value="Genomic_DNA"/>
</dbReference>
<dbReference type="SMART" id="SM00747">
    <property type="entry name" value="CFEM"/>
    <property type="match status" value="2"/>
</dbReference>
<comment type="similarity">
    <text evidence="3">Belongs to the RBT5 family.</text>
</comment>
<evidence type="ECO:0000259" key="15">
    <source>
        <dbReference type="PROSITE" id="PS52012"/>
    </source>
</evidence>
<feature type="domain" description="CFEM" evidence="15">
    <location>
        <begin position="1"/>
        <end position="110"/>
    </location>
</feature>
<keyword evidence="4" id="KW-1003">Cell membrane</keyword>
<name>A0A0C3QFP0_9AGAM</name>
<reference evidence="17" key="2">
    <citation type="submission" date="2015-01" db="EMBL/GenBank/DDBJ databases">
        <title>Evolutionary Origins and Diversification of the Mycorrhizal Mutualists.</title>
        <authorList>
            <consortium name="DOE Joint Genome Institute"/>
            <consortium name="Mycorrhizal Genomics Consortium"/>
            <person name="Kohler A."/>
            <person name="Kuo A."/>
            <person name="Nagy L.G."/>
            <person name="Floudas D."/>
            <person name="Copeland A."/>
            <person name="Barry K.W."/>
            <person name="Cichocki N."/>
            <person name="Veneault-Fourrey C."/>
            <person name="LaButti K."/>
            <person name="Lindquist E.A."/>
            <person name="Lipzen A."/>
            <person name="Lundell T."/>
            <person name="Morin E."/>
            <person name="Murat C."/>
            <person name="Riley R."/>
            <person name="Ohm R."/>
            <person name="Sun H."/>
            <person name="Tunlid A."/>
            <person name="Henrissat B."/>
            <person name="Grigoriev I.V."/>
            <person name="Hibbett D.S."/>
            <person name="Martin F."/>
        </authorList>
    </citation>
    <scope>NUCLEOTIDE SEQUENCE [LARGE SCALE GENOMIC DNA]</scope>
    <source>
        <strain evidence="17">MUT 4182</strain>
    </source>
</reference>
<keyword evidence="12" id="KW-0325">Glycoprotein</keyword>
<gene>
    <name evidence="16" type="ORF">M407DRAFT_26484</name>
</gene>
<sequence>MRSSFVVFFVASLASAYTVLKRQDTIPACATKCFESSDPTPCATTDNACLCLNVNFLTAVTTCAQKDCDEKDLEAAGAGALAFCKAAGVDLTNPVPACAIPCLDTASPTSCPKEDDGACLCKDTEYIQTIDACFKSSCTGQDLTTAETVGSALCRAHGVDISPIVGAA</sequence>
<accession>A0A0C3QFP0</accession>
<keyword evidence="11" id="KW-1015">Disulfide bond</keyword>
<dbReference type="PROSITE" id="PS52012">
    <property type="entry name" value="CFEM"/>
    <property type="match status" value="1"/>
</dbReference>
<evidence type="ECO:0000256" key="11">
    <source>
        <dbReference type="ARBA" id="ARBA00023157"/>
    </source>
</evidence>
<evidence type="ECO:0000256" key="14">
    <source>
        <dbReference type="SAM" id="SignalP"/>
    </source>
</evidence>
<keyword evidence="10" id="KW-0472">Membrane</keyword>
<evidence type="ECO:0000256" key="6">
    <source>
        <dbReference type="ARBA" id="ARBA00022617"/>
    </source>
</evidence>
<dbReference type="Pfam" id="PF05730">
    <property type="entry name" value="CFEM"/>
    <property type="match status" value="2"/>
</dbReference>
<dbReference type="GO" id="GO:0005576">
    <property type="term" value="C:extracellular region"/>
    <property type="evidence" value="ECO:0007669"/>
    <property type="project" value="UniProtKB-SubCell"/>
</dbReference>
<proteinExistence type="inferred from homology"/>
<dbReference type="STRING" id="1051891.A0A0C3QFP0"/>
<feature type="chain" id="PRO_5002177431" description="CFEM domain-containing protein" evidence="14">
    <location>
        <begin position="17"/>
        <end position="168"/>
    </location>
</feature>
<dbReference type="HOGENOM" id="CLU_1518957_0_0_1"/>
<dbReference type="AlphaFoldDB" id="A0A0C3QFP0"/>
<evidence type="ECO:0000256" key="8">
    <source>
        <dbReference type="ARBA" id="ARBA00022729"/>
    </source>
</evidence>
<keyword evidence="6" id="KW-0349">Heme</keyword>
<evidence type="ECO:0000256" key="12">
    <source>
        <dbReference type="ARBA" id="ARBA00023180"/>
    </source>
</evidence>
<evidence type="ECO:0000256" key="2">
    <source>
        <dbReference type="ARBA" id="ARBA00004613"/>
    </source>
</evidence>
<dbReference type="PANTHER" id="PTHR37928:SF2">
    <property type="entry name" value="GPI ANCHORED CFEM DOMAIN PROTEIN (AFU_ORTHOLOGUE AFUA_6G10580)"/>
    <property type="match status" value="1"/>
</dbReference>
<dbReference type="InterPro" id="IPR008427">
    <property type="entry name" value="Extracellular_membr_CFEM_dom"/>
</dbReference>
<keyword evidence="5" id="KW-0964">Secreted</keyword>
<keyword evidence="9" id="KW-0408">Iron</keyword>
<feature type="signal peptide" evidence="14">
    <location>
        <begin position="1"/>
        <end position="16"/>
    </location>
</feature>
<dbReference type="InterPro" id="IPR051735">
    <property type="entry name" value="CFEM_domain"/>
</dbReference>
<evidence type="ECO:0000313" key="16">
    <source>
        <dbReference type="EMBL" id="KIO24129.1"/>
    </source>
</evidence>
<evidence type="ECO:0000256" key="4">
    <source>
        <dbReference type="ARBA" id="ARBA00022475"/>
    </source>
</evidence>
<dbReference type="PANTHER" id="PTHR37928">
    <property type="entry name" value="CFEM DOMAIN PROTEIN (AFU_ORTHOLOGUE AFUA_6G14090)"/>
    <property type="match status" value="1"/>
</dbReference>